<accession>A0ABQ0KLE5</accession>
<evidence type="ECO:0008006" key="8">
    <source>
        <dbReference type="Google" id="ProtNLM"/>
    </source>
</evidence>
<evidence type="ECO:0000256" key="3">
    <source>
        <dbReference type="ARBA" id="ARBA00023163"/>
    </source>
</evidence>
<dbReference type="InterPro" id="IPR005471">
    <property type="entry name" value="Tscrpt_reg_IclR_N"/>
</dbReference>
<evidence type="ECO:0000259" key="5">
    <source>
        <dbReference type="PROSITE" id="PS51078"/>
    </source>
</evidence>
<sequence>MATRLSRGSNRTGLSLGAGSLHWVKNEAKAEKGSNLIGVERTARILSAVADAENGNLTEIARRTGLNEATVLRYLNSLAALGYVERFNTAQYRLGWEIFRLGQRAFSGQVPGDAVLPTMERLMLEFNETVNFAANKERSVVILEVVEGRRAVTKLSNVGQSDPWHASALGKALMATMPDSVWRDIVASAGLPELTPHTITTMKKMAAEIADVRERGFAVDREEAAEELTCVAAAVPVAGGGPSRYALSISFLTHRLTPERLEHAGAQVIAGAAEIAKKLP</sequence>
<evidence type="ECO:0000256" key="1">
    <source>
        <dbReference type="ARBA" id="ARBA00023015"/>
    </source>
</evidence>
<dbReference type="PANTHER" id="PTHR30136:SF24">
    <property type="entry name" value="HTH-TYPE TRANSCRIPTIONAL REPRESSOR ALLR"/>
    <property type="match status" value="1"/>
</dbReference>
<evidence type="ECO:0000313" key="7">
    <source>
        <dbReference type="Proteomes" id="UP000069773"/>
    </source>
</evidence>
<dbReference type="InterPro" id="IPR029016">
    <property type="entry name" value="GAF-like_dom_sf"/>
</dbReference>
<dbReference type="SUPFAM" id="SSF55781">
    <property type="entry name" value="GAF domain-like"/>
    <property type="match status" value="1"/>
</dbReference>
<proteinExistence type="predicted"/>
<protein>
    <recommendedName>
        <fullName evidence="8">IclR family transcriptional regulator</fullName>
    </recommendedName>
</protein>
<dbReference type="SUPFAM" id="SSF46785">
    <property type="entry name" value="Winged helix' DNA-binding domain"/>
    <property type="match status" value="1"/>
</dbReference>
<gene>
    <name evidence="6" type="ORF">RMCN_3533</name>
</gene>
<reference evidence="6 7" key="1">
    <citation type="journal article" date="2016" name="Genome Announc.">
        <title>Draft Genome Sequences of Five Rapidly Growing Mycobacterium Species, M. thermoresistibile, M. fortuitum subsp. acetamidolyticum, M. canariasense, M. brisbanense, and M. novocastrense.</title>
        <authorList>
            <person name="Katahira K."/>
            <person name="Ogura Y."/>
            <person name="Gotoh Y."/>
            <person name="Hayashi T."/>
        </authorList>
    </citation>
    <scope>NUCLEOTIDE SEQUENCE [LARGE SCALE GENOMIC DNA]</scope>
    <source>
        <strain evidence="6 7">JCM18114</strain>
    </source>
</reference>
<keyword evidence="3" id="KW-0804">Transcription</keyword>
<dbReference type="Gene3D" id="1.10.10.10">
    <property type="entry name" value="Winged helix-like DNA-binding domain superfamily/Winged helix DNA-binding domain"/>
    <property type="match status" value="1"/>
</dbReference>
<keyword evidence="1" id="KW-0805">Transcription regulation</keyword>
<dbReference type="Proteomes" id="UP000069773">
    <property type="component" value="Unassembled WGS sequence"/>
</dbReference>
<dbReference type="PROSITE" id="PS51078">
    <property type="entry name" value="ICLR_ED"/>
    <property type="match status" value="1"/>
</dbReference>
<dbReference type="Gene3D" id="3.30.450.40">
    <property type="match status" value="1"/>
</dbReference>
<feature type="domain" description="HTH iclR-type" evidence="4">
    <location>
        <begin position="36"/>
        <end position="96"/>
    </location>
</feature>
<dbReference type="InterPro" id="IPR050707">
    <property type="entry name" value="HTH_MetabolicPath_Reg"/>
</dbReference>
<evidence type="ECO:0000259" key="4">
    <source>
        <dbReference type="PROSITE" id="PS51077"/>
    </source>
</evidence>
<dbReference type="PROSITE" id="PS51077">
    <property type="entry name" value="HTH_ICLR"/>
    <property type="match status" value="1"/>
</dbReference>
<dbReference type="InterPro" id="IPR036390">
    <property type="entry name" value="WH_DNA-bd_sf"/>
</dbReference>
<dbReference type="SMART" id="SM00346">
    <property type="entry name" value="HTH_ICLR"/>
    <property type="match status" value="1"/>
</dbReference>
<evidence type="ECO:0000313" key="6">
    <source>
        <dbReference type="EMBL" id="GAT10400.1"/>
    </source>
</evidence>
<organism evidence="6 7">
    <name type="scientific">Mycolicibacterium novocastrense</name>
    <name type="common">Mycobacterium novocastrense</name>
    <dbReference type="NCBI Taxonomy" id="59813"/>
    <lineage>
        <taxon>Bacteria</taxon>
        <taxon>Bacillati</taxon>
        <taxon>Actinomycetota</taxon>
        <taxon>Actinomycetes</taxon>
        <taxon>Mycobacteriales</taxon>
        <taxon>Mycobacteriaceae</taxon>
        <taxon>Mycolicibacterium</taxon>
    </lineage>
</organism>
<dbReference type="PANTHER" id="PTHR30136">
    <property type="entry name" value="HELIX-TURN-HELIX TRANSCRIPTIONAL REGULATOR, ICLR FAMILY"/>
    <property type="match status" value="1"/>
</dbReference>
<evidence type="ECO:0000256" key="2">
    <source>
        <dbReference type="ARBA" id="ARBA00023125"/>
    </source>
</evidence>
<keyword evidence="7" id="KW-1185">Reference proteome</keyword>
<dbReference type="Pfam" id="PF09339">
    <property type="entry name" value="HTH_IclR"/>
    <property type="match status" value="1"/>
</dbReference>
<dbReference type="Pfam" id="PF01614">
    <property type="entry name" value="IclR_C"/>
    <property type="match status" value="1"/>
</dbReference>
<dbReference type="InterPro" id="IPR014757">
    <property type="entry name" value="Tscrpt_reg_IclR_C"/>
</dbReference>
<name>A0ABQ0KLE5_MYCNV</name>
<keyword evidence="2" id="KW-0238">DNA-binding</keyword>
<comment type="caution">
    <text evidence="6">The sequence shown here is derived from an EMBL/GenBank/DDBJ whole genome shotgun (WGS) entry which is preliminary data.</text>
</comment>
<feature type="domain" description="IclR-ED" evidence="5">
    <location>
        <begin position="97"/>
        <end position="280"/>
    </location>
</feature>
<dbReference type="InterPro" id="IPR036388">
    <property type="entry name" value="WH-like_DNA-bd_sf"/>
</dbReference>
<dbReference type="EMBL" id="BCTA01000038">
    <property type="protein sequence ID" value="GAT10400.1"/>
    <property type="molecule type" value="Genomic_DNA"/>
</dbReference>